<evidence type="ECO:0000256" key="1">
    <source>
        <dbReference type="ARBA" id="ARBA00004236"/>
    </source>
</evidence>
<sequence length="204" mass="22939">MSLFEGIEAGIVRELIVVDGGSSDKTKEIVLACGGQFVVSRASRGFQLSNGVNLAKGDFIFILHSDSVLEIDWSKNIKKYFNREAGYYCRLSFDIKHPLALLTSTWANVRSKIFKLPYGDQGLLIPRKLLIENGGYSSIPIMEDVELALRLKGKLYGMPIVITTSSSKYGEQGWFRKGRKNIIILIRFLLGADPNKLYNDYYQS</sequence>
<accession>D6PD43</accession>
<dbReference type="InterPro" id="IPR001173">
    <property type="entry name" value="Glyco_trans_2-like"/>
</dbReference>
<dbReference type="CAZy" id="GT2">
    <property type="family name" value="Glycosyltransferase Family 2"/>
</dbReference>
<evidence type="ECO:0000313" key="7">
    <source>
        <dbReference type="EMBL" id="ADD93644.1"/>
    </source>
</evidence>
<feature type="domain" description="Glycosyltransferase 2-like" evidence="6">
    <location>
        <begin position="14"/>
        <end position="88"/>
    </location>
</feature>
<keyword evidence="2" id="KW-1003">Cell membrane</keyword>
<keyword evidence="3" id="KW-0328">Glycosyltransferase</keyword>
<dbReference type="PANTHER" id="PTHR43646:SF2">
    <property type="entry name" value="GLYCOSYLTRANSFERASE 2-LIKE DOMAIN-CONTAINING PROTEIN"/>
    <property type="match status" value="1"/>
</dbReference>
<dbReference type="Gene3D" id="3.90.550.10">
    <property type="entry name" value="Spore Coat Polysaccharide Biosynthesis Protein SpsA, Chain A"/>
    <property type="match status" value="1"/>
</dbReference>
<protein>
    <submittedName>
        <fullName evidence="7">Glycosyl transferase group 2 family protein</fullName>
    </submittedName>
</protein>
<dbReference type="GO" id="GO:0005886">
    <property type="term" value="C:plasma membrane"/>
    <property type="evidence" value="ECO:0007669"/>
    <property type="project" value="UniProtKB-SubCell"/>
</dbReference>
<dbReference type="EMBL" id="GU942991">
    <property type="protein sequence ID" value="ADD93644.1"/>
    <property type="molecule type" value="Genomic_DNA"/>
</dbReference>
<dbReference type="GO" id="GO:0016757">
    <property type="term" value="F:glycosyltransferase activity"/>
    <property type="evidence" value="ECO:0007669"/>
    <property type="project" value="UniProtKB-KW"/>
</dbReference>
<dbReference type="AlphaFoldDB" id="D6PD43"/>
<evidence type="ECO:0000256" key="5">
    <source>
        <dbReference type="ARBA" id="ARBA00023136"/>
    </source>
</evidence>
<reference evidence="7" key="1">
    <citation type="journal article" date="2010" name="ISME J.">
        <title>Metagenome of the Mediterranean deep chlorophyll maximum studied by direct and fosmid library 454 pyrosequencing.</title>
        <authorList>
            <person name="Ghai R."/>
            <person name="Martin-Cuadrado A.B."/>
            <person name="Molto A.G."/>
            <person name="Heredia I.G."/>
            <person name="Cabrera R."/>
            <person name="Martin J."/>
            <person name="Verdu M."/>
            <person name="Deschamps P."/>
            <person name="Moreira D."/>
            <person name="Lopez-Garcia P."/>
            <person name="Mira A."/>
            <person name="Rodriguez-Valera F."/>
        </authorList>
    </citation>
    <scope>NUCLEOTIDE SEQUENCE</scope>
</reference>
<dbReference type="PANTHER" id="PTHR43646">
    <property type="entry name" value="GLYCOSYLTRANSFERASE"/>
    <property type="match status" value="1"/>
</dbReference>
<comment type="subcellular location">
    <subcellularLocation>
        <location evidence="1">Cell membrane</location>
    </subcellularLocation>
</comment>
<evidence type="ECO:0000259" key="6">
    <source>
        <dbReference type="Pfam" id="PF00535"/>
    </source>
</evidence>
<proteinExistence type="predicted"/>
<name>D6PD43_9BACT</name>
<evidence type="ECO:0000256" key="3">
    <source>
        <dbReference type="ARBA" id="ARBA00022676"/>
    </source>
</evidence>
<dbReference type="SUPFAM" id="SSF53448">
    <property type="entry name" value="Nucleotide-diphospho-sugar transferases"/>
    <property type="match status" value="1"/>
</dbReference>
<evidence type="ECO:0000256" key="2">
    <source>
        <dbReference type="ARBA" id="ARBA00022475"/>
    </source>
</evidence>
<dbReference type="Pfam" id="PF00535">
    <property type="entry name" value="Glycos_transf_2"/>
    <property type="match status" value="1"/>
</dbReference>
<keyword evidence="4 7" id="KW-0808">Transferase</keyword>
<dbReference type="InterPro" id="IPR029044">
    <property type="entry name" value="Nucleotide-diphossugar_trans"/>
</dbReference>
<organism evidence="7">
    <name type="scientific">uncultured marine bacterium MedDCM-OCT-S04-C694</name>
    <dbReference type="NCBI Taxonomy" id="743058"/>
    <lineage>
        <taxon>Bacteria</taxon>
        <taxon>environmental samples</taxon>
    </lineage>
</organism>
<evidence type="ECO:0000256" key="4">
    <source>
        <dbReference type="ARBA" id="ARBA00022679"/>
    </source>
</evidence>
<keyword evidence="5" id="KW-0472">Membrane</keyword>